<protein>
    <submittedName>
        <fullName evidence="1">Uncharacterized protein</fullName>
    </submittedName>
</protein>
<reference evidence="1 2" key="1">
    <citation type="journal article" date="2018" name="Sci. Rep.">
        <title>Comparative genomics provides insights into the lifestyle and reveals functional heterogeneity of dark septate endophytic fungi.</title>
        <authorList>
            <person name="Knapp D.G."/>
            <person name="Nemeth J.B."/>
            <person name="Barry K."/>
            <person name="Hainaut M."/>
            <person name="Henrissat B."/>
            <person name="Johnson J."/>
            <person name="Kuo A."/>
            <person name="Lim J.H.P."/>
            <person name="Lipzen A."/>
            <person name="Nolan M."/>
            <person name="Ohm R.A."/>
            <person name="Tamas L."/>
            <person name="Grigoriev I.V."/>
            <person name="Spatafora J.W."/>
            <person name="Nagy L.G."/>
            <person name="Kovacs G.M."/>
        </authorList>
    </citation>
    <scope>NUCLEOTIDE SEQUENCE [LARGE SCALE GENOMIC DNA]</scope>
    <source>
        <strain evidence="1 2">DSE2036</strain>
    </source>
</reference>
<keyword evidence="2" id="KW-1185">Reference proteome</keyword>
<proteinExistence type="predicted"/>
<name>A0A2V1E9F8_9PLEO</name>
<accession>A0A2V1E9F8</accession>
<evidence type="ECO:0000313" key="2">
    <source>
        <dbReference type="Proteomes" id="UP000244855"/>
    </source>
</evidence>
<feature type="non-terminal residue" evidence="1">
    <location>
        <position position="1"/>
    </location>
</feature>
<evidence type="ECO:0000313" key="1">
    <source>
        <dbReference type="EMBL" id="PVI06802.1"/>
    </source>
</evidence>
<dbReference type="Proteomes" id="UP000244855">
    <property type="component" value="Unassembled WGS sequence"/>
</dbReference>
<organism evidence="1 2">
    <name type="scientific">Periconia macrospinosa</name>
    <dbReference type="NCBI Taxonomy" id="97972"/>
    <lineage>
        <taxon>Eukaryota</taxon>
        <taxon>Fungi</taxon>
        <taxon>Dikarya</taxon>
        <taxon>Ascomycota</taxon>
        <taxon>Pezizomycotina</taxon>
        <taxon>Dothideomycetes</taxon>
        <taxon>Pleosporomycetidae</taxon>
        <taxon>Pleosporales</taxon>
        <taxon>Massarineae</taxon>
        <taxon>Periconiaceae</taxon>
        <taxon>Periconia</taxon>
    </lineage>
</organism>
<gene>
    <name evidence="1" type="ORF">DM02DRAFT_709470</name>
</gene>
<dbReference type="EMBL" id="KZ805307">
    <property type="protein sequence ID" value="PVI06802.1"/>
    <property type="molecule type" value="Genomic_DNA"/>
</dbReference>
<dbReference type="AlphaFoldDB" id="A0A2V1E9F8"/>
<sequence length="162" mass="18490">IIYSPVLLRHAPFEFPSISCFAVAPFSWTLPRVSALRVNLRNDRPNQVNGHKTEIPTHFYRRIPLKCREQRSGLIVKSSILDSSPFWLKANQCSLFLQRSYLSHARYPDFYRTSCLPLPPHLPPTPQYIKHNNAPPPLACLSATISTRTSLNILNPSLFPIN</sequence>